<evidence type="ECO:0000256" key="5">
    <source>
        <dbReference type="ARBA" id="ARBA00023274"/>
    </source>
</evidence>
<organism evidence="10 11">
    <name type="scientific">Candidatus Chisholmbacteria bacterium RIFCSPHIGHO2_01_FULL_49_18</name>
    <dbReference type="NCBI Taxonomy" id="1797590"/>
    <lineage>
        <taxon>Bacteria</taxon>
        <taxon>Candidatus Chisholmiibacteriota</taxon>
    </lineage>
</organism>
<dbReference type="GO" id="GO:0019843">
    <property type="term" value="F:rRNA binding"/>
    <property type="evidence" value="ECO:0007669"/>
    <property type="project" value="UniProtKB-UniRule"/>
</dbReference>
<dbReference type="PANTHER" id="PTHR10871">
    <property type="entry name" value="30S RIBOSOMAL PROTEIN S13/40S RIBOSOMAL PROTEIN S18"/>
    <property type="match status" value="1"/>
</dbReference>
<keyword evidence="7" id="KW-0820">tRNA-binding</keyword>
<evidence type="ECO:0000256" key="8">
    <source>
        <dbReference type="RuleBase" id="RU003830"/>
    </source>
</evidence>
<evidence type="ECO:0000256" key="4">
    <source>
        <dbReference type="ARBA" id="ARBA00022980"/>
    </source>
</evidence>
<dbReference type="NCBIfam" id="TIGR03631">
    <property type="entry name" value="uS13_bact"/>
    <property type="match status" value="1"/>
</dbReference>
<keyword evidence="5 7" id="KW-0687">Ribonucleoprotein</keyword>
<dbReference type="Gene3D" id="1.10.8.50">
    <property type="match status" value="1"/>
</dbReference>
<comment type="similarity">
    <text evidence="1 7 8">Belongs to the universal ribosomal protein uS13 family.</text>
</comment>
<comment type="caution">
    <text evidence="10">The sequence shown here is derived from an EMBL/GenBank/DDBJ whole genome shotgun (WGS) entry which is preliminary data.</text>
</comment>
<dbReference type="EMBL" id="MHCI01000017">
    <property type="protein sequence ID" value="OGY16369.1"/>
    <property type="molecule type" value="Genomic_DNA"/>
</dbReference>
<keyword evidence="2 7" id="KW-0699">rRNA-binding</keyword>
<dbReference type="PIRSF" id="PIRSF002134">
    <property type="entry name" value="Ribosomal_S13"/>
    <property type="match status" value="1"/>
</dbReference>
<dbReference type="GO" id="GO:0003735">
    <property type="term" value="F:structural constituent of ribosome"/>
    <property type="evidence" value="ECO:0007669"/>
    <property type="project" value="InterPro"/>
</dbReference>
<dbReference type="GO" id="GO:0000049">
    <property type="term" value="F:tRNA binding"/>
    <property type="evidence" value="ECO:0007669"/>
    <property type="project" value="UniProtKB-UniRule"/>
</dbReference>
<evidence type="ECO:0000256" key="2">
    <source>
        <dbReference type="ARBA" id="ARBA00022730"/>
    </source>
</evidence>
<reference evidence="10 11" key="1">
    <citation type="journal article" date="2016" name="Nat. Commun.">
        <title>Thousands of microbial genomes shed light on interconnected biogeochemical processes in an aquifer system.</title>
        <authorList>
            <person name="Anantharaman K."/>
            <person name="Brown C.T."/>
            <person name="Hug L.A."/>
            <person name="Sharon I."/>
            <person name="Castelle C.J."/>
            <person name="Probst A.J."/>
            <person name="Thomas B.C."/>
            <person name="Singh A."/>
            <person name="Wilkins M.J."/>
            <person name="Karaoz U."/>
            <person name="Brodie E.L."/>
            <person name="Williams K.H."/>
            <person name="Hubbard S.S."/>
            <person name="Banfield J.F."/>
        </authorList>
    </citation>
    <scope>NUCLEOTIDE SEQUENCE [LARGE SCALE GENOMIC DNA]</scope>
</reference>
<feature type="region of interest" description="Disordered" evidence="9">
    <location>
        <begin position="88"/>
        <end position="143"/>
    </location>
</feature>
<gene>
    <name evidence="7" type="primary">rpsM</name>
    <name evidence="10" type="ORF">A2785_00255</name>
</gene>
<dbReference type="InterPro" id="IPR027437">
    <property type="entry name" value="Rbsml_uS13_C"/>
</dbReference>
<dbReference type="GO" id="GO:0006412">
    <property type="term" value="P:translation"/>
    <property type="evidence" value="ECO:0007669"/>
    <property type="project" value="UniProtKB-UniRule"/>
</dbReference>
<dbReference type="InterPro" id="IPR019980">
    <property type="entry name" value="Ribosomal_uS13_bac-type"/>
</dbReference>
<evidence type="ECO:0000313" key="10">
    <source>
        <dbReference type="EMBL" id="OGY16369.1"/>
    </source>
</evidence>
<comment type="function">
    <text evidence="7">Located at the top of the head of the 30S subunit, it contacts several helices of the 16S rRNA. In the 70S ribosome it contacts the 23S rRNA (bridge B1a) and protein L5 of the 50S subunit (bridge B1b), connecting the 2 subunits; these bridges are implicated in subunit movement. Contacts the tRNAs in the A and P-sites.</text>
</comment>
<dbReference type="HAMAP" id="MF_01315">
    <property type="entry name" value="Ribosomal_uS13"/>
    <property type="match status" value="1"/>
</dbReference>
<dbReference type="GO" id="GO:0015935">
    <property type="term" value="C:small ribosomal subunit"/>
    <property type="evidence" value="ECO:0007669"/>
    <property type="project" value="TreeGrafter"/>
</dbReference>
<dbReference type="SUPFAM" id="SSF46946">
    <property type="entry name" value="S13-like H2TH domain"/>
    <property type="match status" value="1"/>
</dbReference>
<dbReference type="Pfam" id="PF00416">
    <property type="entry name" value="Ribosomal_S13"/>
    <property type="match status" value="1"/>
</dbReference>
<dbReference type="Gene3D" id="4.10.910.10">
    <property type="entry name" value="30s ribosomal protein s13, domain 2"/>
    <property type="match status" value="1"/>
</dbReference>
<evidence type="ECO:0000256" key="6">
    <source>
        <dbReference type="ARBA" id="ARBA00035166"/>
    </source>
</evidence>
<keyword evidence="3 7" id="KW-0694">RNA-binding</keyword>
<accession>A0A1G1VLU1</accession>
<evidence type="ECO:0000256" key="1">
    <source>
        <dbReference type="ARBA" id="ARBA00008080"/>
    </source>
</evidence>
<keyword evidence="4 7" id="KW-0689">Ribosomal protein</keyword>
<name>A0A1G1VLU1_9BACT</name>
<dbReference type="FunFam" id="1.10.8.50:FF:000001">
    <property type="entry name" value="30S ribosomal protein S13"/>
    <property type="match status" value="1"/>
</dbReference>
<comment type="subunit">
    <text evidence="7">Part of the 30S ribosomal subunit. Forms a loose heterodimer with protein S19. Forms two bridges to the 50S subunit in the 70S ribosome.</text>
</comment>
<evidence type="ECO:0000256" key="3">
    <source>
        <dbReference type="ARBA" id="ARBA00022884"/>
    </source>
</evidence>
<evidence type="ECO:0000256" key="7">
    <source>
        <dbReference type="HAMAP-Rule" id="MF_01315"/>
    </source>
</evidence>
<proteinExistence type="inferred from homology"/>
<dbReference type="Proteomes" id="UP000179069">
    <property type="component" value="Unassembled WGS sequence"/>
</dbReference>
<feature type="compositionally biased region" description="Basic and acidic residues" evidence="9">
    <location>
        <begin position="119"/>
        <end position="143"/>
    </location>
</feature>
<evidence type="ECO:0000256" key="9">
    <source>
        <dbReference type="SAM" id="MobiDB-lite"/>
    </source>
</evidence>
<dbReference type="InterPro" id="IPR018269">
    <property type="entry name" value="Ribosomal_uS13_CS"/>
</dbReference>
<evidence type="ECO:0000313" key="11">
    <source>
        <dbReference type="Proteomes" id="UP000179069"/>
    </source>
</evidence>
<dbReference type="InterPro" id="IPR001892">
    <property type="entry name" value="Ribosomal_uS13"/>
</dbReference>
<dbReference type="AlphaFoldDB" id="A0A1G1VLU1"/>
<dbReference type="PROSITE" id="PS00646">
    <property type="entry name" value="RIBOSOMAL_S13_1"/>
    <property type="match status" value="1"/>
</dbReference>
<dbReference type="InterPro" id="IPR010979">
    <property type="entry name" value="Ribosomal_uS13-like_H2TH"/>
</dbReference>
<sequence length="143" mass="16380">MPRIAGIDIPEQKRIEAALTYIYGVGKHNVRDILTESGVDANRRAKDLTADETSRLQRCIDKINTEGNLRKQVRENIERLKRIGAYRGMRHANGLPTRGQRTRTNARTNRGKRKTVGALKKDLRTRMEPDQKVAEKEKEESSK</sequence>
<dbReference type="PANTHER" id="PTHR10871:SF1">
    <property type="entry name" value="SMALL RIBOSOMAL SUBUNIT PROTEIN US13M"/>
    <property type="match status" value="1"/>
</dbReference>
<dbReference type="PROSITE" id="PS50159">
    <property type="entry name" value="RIBOSOMAL_S13_2"/>
    <property type="match status" value="1"/>
</dbReference>
<protein>
    <recommendedName>
        <fullName evidence="6 7">Small ribosomal subunit protein uS13</fullName>
    </recommendedName>
</protein>
<dbReference type="GO" id="GO:0005829">
    <property type="term" value="C:cytosol"/>
    <property type="evidence" value="ECO:0007669"/>
    <property type="project" value="TreeGrafter"/>
</dbReference>